<evidence type="ECO:0000256" key="6">
    <source>
        <dbReference type="ARBA" id="ARBA00022840"/>
    </source>
</evidence>
<feature type="compositionally biased region" description="Basic and acidic residues" evidence="7">
    <location>
        <begin position="1"/>
        <end position="10"/>
    </location>
</feature>
<dbReference type="GO" id="GO:0004674">
    <property type="term" value="F:protein serine/threonine kinase activity"/>
    <property type="evidence" value="ECO:0007669"/>
    <property type="project" value="UniProtKB-KW"/>
</dbReference>
<dbReference type="Gene3D" id="3.30.200.20">
    <property type="entry name" value="Phosphorylase Kinase, domain 1"/>
    <property type="match status" value="1"/>
</dbReference>
<evidence type="ECO:0000259" key="8">
    <source>
        <dbReference type="SMART" id="SM00220"/>
    </source>
</evidence>
<dbReference type="Pfam" id="PF00069">
    <property type="entry name" value="Pkinase"/>
    <property type="match status" value="1"/>
</dbReference>
<keyword evidence="9" id="KW-1185">Reference proteome</keyword>
<evidence type="ECO:0000313" key="10">
    <source>
        <dbReference type="WBParaSite" id="maker-unitig_19649-snap-gene-0.1-mRNA-1"/>
    </source>
</evidence>
<dbReference type="InterPro" id="IPR050494">
    <property type="entry name" value="Ser_Thr_dual-spec_kinase"/>
</dbReference>
<dbReference type="Gene3D" id="1.10.510.10">
    <property type="entry name" value="Transferase(Phosphotransferase) domain 1"/>
    <property type="match status" value="2"/>
</dbReference>
<evidence type="ECO:0000256" key="3">
    <source>
        <dbReference type="ARBA" id="ARBA00022679"/>
    </source>
</evidence>
<dbReference type="SMART" id="SM00220">
    <property type="entry name" value="S_TKc"/>
    <property type="match status" value="1"/>
</dbReference>
<sequence>MRPRAADRRFPPIGLTRRGPAYGAKPDIREAPTARRGSTGVADENATVHREKKTQRLPMTPNVYEILNCTTQKQSRRTVSTCRIRAGRDSPIRFHLVCRGPARKVEAVLDSKNNHGYDSENGAYLKASRPTWERSIMASKKISKASRSNKRSRGLPIRDSGDSGPGLIRPGCARHRPPHWAACGAENSARNCKRFHRQAAVEVQVLDRLRRMNDSGDCAVQMIDYFTFRGHVCIVFELLSINLYEAEKRNNFQGFHLGLVRKFAQPILRCLRLLHSQGIVTLRPEAVYTYIQSRFYRAPEVILGMPYGPEIDMFSLGCILAELCTARCFRAKTNKSSWPASWRSKALPPKGLLERSTRSNVFFRAIAADTLTSSKCKTRCIRTQRAACSPTITKTEDKDFPGLGVPRCIETTDASAASEHPWLRESAGRQECVQRLARNGRRCEGFEGAPNLMEDCGRQRRTREISGSADGLQELPRISM</sequence>
<organism evidence="9 10">
    <name type="scientific">Macrostomum lignano</name>
    <dbReference type="NCBI Taxonomy" id="282301"/>
    <lineage>
        <taxon>Eukaryota</taxon>
        <taxon>Metazoa</taxon>
        <taxon>Spiralia</taxon>
        <taxon>Lophotrochozoa</taxon>
        <taxon>Platyhelminthes</taxon>
        <taxon>Rhabditophora</taxon>
        <taxon>Macrostomorpha</taxon>
        <taxon>Macrostomida</taxon>
        <taxon>Macrostomidae</taxon>
        <taxon>Macrostomum</taxon>
    </lineage>
</organism>
<feature type="domain" description="Protein kinase" evidence="8">
    <location>
        <begin position="117"/>
        <end position="423"/>
    </location>
</feature>
<dbReference type="SUPFAM" id="SSF56112">
    <property type="entry name" value="Protein kinase-like (PK-like)"/>
    <property type="match status" value="1"/>
</dbReference>
<feature type="region of interest" description="Disordered" evidence="7">
    <location>
        <begin position="140"/>
        <end position="170"/>
    </location>
</feature>
<dbReference type="GO" id="GO:0005524">
    <property type="term" value="F:ATP binding"/>
    <property type="evidence" value="ECO:0007669"/>
    <property type="project" value="UniProtKB-KW"/>
</dbReference>
<evidence type="ECO:0000256" key="1">
    <source>
        <dbReference type="ARBA" id="ARBA00008867"/>
    </source>
</evidence>
<keyword evidence="6" id="KW-0067">ATP-binding</keyword>
<dbReference type="PANTHER" id="PTHR24058">
    <property type="entry name" value="DUAL SPECIFICITY PROTEIN KINASE"/>
    <property type="match status" value="1"/>
</dbReference>
<feature type="region of interest" description="Disordered" evidence="7">
    <location>
        <begin position="461"/>
        <end position="480"/>
    </location>
</feature>
<proteinExistence type="inferred from homology"/>
<dbReference type="AlphaFoldDB" id="A0A1I8F3X6"/>
<feature type="compositionally biased region" description="Basic residues" evidence="7">
    <location>
        <begin position="141"/>
        <end position="153"/>
    </location>
</feature>
<dbReference type="Proteomes" id="UP000095280">
    <property type="component" value="Unplaced"/>
</dbReference>
<keyword evidence="5" id="KW-0418">Kinase</keyword>
<keyword evidence="2" id="KW-0723">Serine/threonine-protein kinase</keyword>
<feature type="region of interest" description="Disordered" evidence="7">
    <location>
        <begin position="1"/>
        <end position="43"/>
    </location>
</feature>
<reference evidence="10" key="1">
    <citation type="submission" date="2016-11" db="UniProtKB">
        <authorList>
            <consortium name="WormBaseParasite"/>
        </authorList>
    </citation>
    <scope>IDENTIFICATION</scope>
</reference>
<keyword evidence="3" id="KW-0808">Transferase</keyword>
<accession>A0A1I8F3X6</accession>
<evidence type="ECO:0000256" key="7">
    <source>
        <dbReference type="SAM" id="MobiDB-lite"/>
    </source>
</evidence>
<dbReference type="WBParaSite" id="maker-unitig_19649-snap-gene-0.1-mRNA-1">
    <property type="protein sequence ID" value="maker-unitig_19649-snap-gene-0.1-mRNA-1"/>
    <property type="gene ID" value="maker-unitig_19649-snap-gene-0.1"/>
</dbReference>
<comment type="similarity">
    <text evidence="1">Belongs to the protein kinase superfamily. CMGC Ser/Thr protein kinase family. MNB/DYRK subfamily.</text>
</comment>
<name>A0A1I8F3X6_9PLAT</name>
<dbReference type="InterPro" id="IPR011009">
    <property type="entry name" value="Kinase-like_dom_sf"/>
</dbReference>
<protein>
    <submittedName>
        <fullName evidence="10">Protein kinase domain-containing protein</fullName>
    </submittedName>
</protein>
<evidence type="ECO:0000256" key="2">
    <source>
        <dbReference type="ARBA" id="ARBA00022527"/>
    </source>
</evidence>
<dbReference type="InterPro" id="IPR000719">
    <property type="entry name" value="Prot_kinase_dom"/>
</dbReference>
<dbReference type="PANTHER" id="PTHR24058:SF22">
    <property type="entry name" value="DUAL SPECIFICITY TYROSINE-PHOSPHORYLATION-REGULATED KINASE 4"/>
    <property type="match status" value="1"/>
</dbReference>
<evidence type="ECO:0000256" key="4">
    <source>
        <dbReference type="ARBA" id="ARBA00022741"/>
    </source>
</evidence>
<evidence type="ECO:0000256" key="5">
    <source>
        <dbReference type="ARBA" id="ARBA00022777"/>
    </source>
</evidence>
<evidence type="ECO:0000313" key="9">
    <source>
        <dbReference type="Proteomes" id="UP000095280"/>
    </source>
</evidence>
<keyword evidence="4" id="KW-0547">Nucleotide-binding</keyword>